<name>A0ABS0AQH9_9GAMM</name>
<dbReference type="Pfam" id="PF03819">
    <property type="entry name" value="MazG"/>
    <property type="match status" value="2"/>
</dbReference>
<dbReference type="InterPro" id="IPR004518">
    <property type="entry name" value="MazG-like_dom"/>
</dbReference>
<dbReference type="Gene3D" id="1.10.287.1080">
    <property type="entry name" value="MazG-like"/>
    <property type="match status" value="2"/>
</dbReference>
<dbReference type="CDD" id="cd11529">
    <property type="entry name" value="NTP-PPase_MazG_Cterm"/>
    <property type="match status" value="1"/>
</dbReference>
<dbReference type="InterPro" id="IPR048011">
    <property type="entry name" value="NTP-PPase_MazG-like_C"/>
</dbReference>
<accession>A0ABS0AQH9</accession>
<dbReference type="Proteomes" id="UP000662703">
    <property type="component" value="Unassembled WGS sequence"/>
</dbReference>
<evidence type="ECO:0000259" key="1">
    <source>
        <dbReference type="Pfam" id="PF03819"/>
    </source>
</evidence>
<dbReference type="RefSeq" id="WP_194864794.1">
    <property type="nucleotide sequence ID" value="NZ_ARXX01000019.1"/>
</dbReference>
<dbReference type="InterPro" id="IPR011551">
    <property type="entry name" value="NTP_PyrPHydrolase_MazG"/>
</dbReference>
<keyword evidence="3" id="KW-1185">Reference proteome</keyword>
<feature type="domain" description="NTP pyrophosphohydrolase MazG-like" evidence="1">
    <location>
        <begin position="36"/>
        <end position="109"/>
    </location>
</feature>
<comment type="caution">
    <text evidence="2">The sequence shown here is derived from an EMBL/GenBank/DDBJ whole genome shotgun (WGS) entry which is preliminary data.</text>
</comment>
<dbReference type="PANTHER" id="PTHR30522">
    <property type="entry name" value="NUCLEOSIDE TRIPHOSPHATE PYROPHOSPHOHYDROLASE"/>
    <property type="match status" value="1"/>
</dbReference>
<dbReference type="SUPFAM" id="SSF101386">
    <property type="entry name" value="all-alpha NTP pyrophosphatases"/>
    <property type="match status" value="2"/>
</dbReference>
<gene>
    <name evidence="2" type="ORF">Y5W_01559</name>
</gene>
<dbReference type="PANTHER" id="PTHR30522:SF0">
    <property type="entry name" value="NUCLEOSIDE TRIPHOSPHATE PYROPHOSPHOHYDROLASE"/>
    <property type="match status" value="1"/>
</dbReference>
<dbReference type="InterPro" id="IPR048015">
    <property type="entry name" value="NTP-PPase_MazG-like_N"/>
</dbReference>
<dbReference type="NCBIfam" id="TIGR00444">
    <property type="entry name" value="mazG"/>
    <property type="match status" value="1"/>
</dbReference>
<feature type="domain" description="NTP pyrophosphohydrolase MazG-like" evidence="1">
    <location>
        <begin position="183"/>
        <end position="236"/>
    </location>
</feature>
<evidence type="ECO:0000313" key="3">
    <source>
        <dbReference type="Proteomes" id="UP000662703"/>
    </source>
</evidence>
<organism evidence="2 3">
    <name type="scientific">Alloalcanivorax profundimaris</name>
    <dbReference type="NCBI Taxonomy" id="2735259"/>
    <lineage>
        <taxon>Bacteria</taxon>
        <taxon>Pseudomonadati</taxon>
        <taxon>Pseudomonadota</taxon>
        <taxon>Gammaproteobacteria</taxon>
        <taxon>Oceanospirillales</taxon>
        <taxon>Alcanivoracaceae</taxon>
        <taxon>Alloalcanivorax</taxon>
    </lineage>
</organism>
<sequence>MSDNQSSSSEAAIAELLAIMARLRDPDGGCPWDLKQTFDTVVPYTVEEAFEVAEAVARRDYPELREELGDLLLQVVFHSQMAREQGLFDFAEVVAVLNEKMVRRHPHVFGDEGAADAEAVKVNWEVIKAGERARKGREHDSALDGVPEGLPALQRAHKLQKKASKVGFDWRQPAPVRDQVGLELAELDRALEEGDRDAIEDELGDVFFTLVNLARHLKLDPDLALRRASDKFERRFRRVERLADAPLSDYDEAGLDALWRQAKKTP</sequence>
<protein>
    <submittedName>
        <fullName evidence="2">Nucleotide pyrophosphohydrolase</fullName>
    </submittedName>
</protein>
<dbReference type="CDD" id="cd11528">
    <property type="entry name" value="NTP-PPase_MazG_Nterm"/>
    <property type="match status" value="1"/>
</dbReference>
<dbReference type="NCBIfam" id="NF007113">
    <property type="entry name" value="PRK09562.1"/>
    <property type="match status" value="1"/>
</dbReference>
<reference evidence="2 3" key="1">
    <citation type="submission" date="2012-09" db="EMBL/GenBank/DDBJ databases">
        <title>Genome Sequence of alkane-degrading Bacterium Alcanivorax sp. 521-1.</title>
        <authorList>
            <person name="Lai Q."/>
            <person name="Shao Z."/>
        </authorList>
    </citation>
    <scope>NUCLEOTIDE SEQUENCE [LARGE SCALE GENOMIC DNA]</scope>
    <source>
        <strain evidence="2 3">521-1</strain>
    </source>
</reference>
<dbReference type="EMBL" id="ARXX01000019">
    <property type="protein sequence ID" value="MBF5056265.1"/>
    <property type="molecule type" value="Genomic_DNA"/>
</dbReference>
<proteinExistence type="predicted"/>
<evidence type="ECO:0000313" key="2">
    <source>
        <dbReference type="EMBL" id="MBF5056265.1"/>
    </source>
</evidence>